<dbReference type="KEGG" id="aji:C0Z10_04400"/>
<dbReference type="EMBL" id="CP025570">
    <property type="protein sequence ID" value="AZZ39112.1"/>
    <property type="molecule type" value="Genomic_DNA"/>
</dbReference>
<feature type="domain" description="Thioredoxin" evidence="2">
    <location>
        <begin position="104"/>
        <end position="322"/>
    </location>
</feature>
<dbReference type="SUPFAM" id="SSF52833">
    <property type="entry name" value="Thioredoxin-like"/>
    <property type="match status" value="1"/>
</dbReference>
<feature type="transmembrane region" description="Helical" evidence="1">
    <location>
        <begin position="76"/>
        <end position="97"/>
    </location>
</feature>
<dbReference type="PROSITE" id="PS51352">
    <property type="entry name" value="THIOREDOXIN_2"/>
    <property type="match status" value="1"/>
</dbReference>
<dbReference type="Gene3D" id="3.40.30.10">
    <property type="entry name" value="Glutaredoxin"/>
    <property type="match status" value="1"/>
</dbReference>
<dbReference type="AlphaFoldDB" id="A0A3Q9UJP6"/>
<dbReference type="InterPro" id="IPR013766">
    <property type="entry name" value="Thioredoxin_domain"/>
</dbReference>
<accession>A0A3Q9UJP6</accession>
<dbReference type="Proteomes" id="UP000285875">
    <property type="component" value="Chromosome"/>
</dbReference>
<keyword evidence="1" id="KW-1133">Transmembrane helix</keyword>
<dbReference type="InterPro" id="IPR012336">
    <property type="entry name" value="Thioredoxin-like_fold"/>
</dbReference>
<gene>
    <name evidence="3" type="ORF">C0Z10_04400</name>
</gene>
<reference evidence="4" key="1">
    <citation type="submission" date="2017-12" db="EMBL/GenBank/DDBJ databases">
        <title>Whole genome sequencing of Acidipropionibacterium jensenii strains JS279 and JS280.</title>
        <authorList>
            <person name="Deptula P."/>
            <person name="Laine P."/>
            <person name="Smolander O.-P."/>
            <person name="Paulin L."/>
            <person name="Auvinen P."/>
            <person name="Varmanen P."/>
        </authorList>
    </citation>
    <scope>NUCLEOTIDE SEQUENCE [LARGE SCALE GENOMIC DNA]</scope>
    <source>
        <strain evidence="4">JS280</strain>
    </source>
</reference>
<protein>
    <submittedName>
        <fullName evidence="3">Thioredoxin</fullName>
    </submittedName>
</protein>
<name>A0A3Q9UJP6_9ACTN</name>
<evidence type="ECO:0000259" key="2">
    <source>
        <dbReference type="PROSITE" id="PS51352"/>
    </source>
</evidence>
<proteinExistence type="predicted"/>
<evidence type="ECO:0000313" key="3">
    <source>
        <dbReference type="EMBL" id="AZZ39112.1"/>
    </source>
</evidence>
<evidence type="ECO:0000256" key="1">
    <source>
        <dbReference type="SAM" id="Phobius"/>
    </source>
</evidence>
<sequence>MPESPHFDGTATGPHSAITHERSGQGCRLIPSVHSGIHLDTPCENRENPVSQQHSRREALRAEQEATERAAKRKKLIGVIAGVVVIAVVVVITTITINTHKRSAAENTPVTSAQVTPPSADAATGIYTVNQKSAKKDAPTLTLYEDYQCPICKETEDVYGPVLRKLAASGDIKLQYRTLTFLDDSYPGGSSYRAAMAAASADMVGKLGAYHNTIYKNQPEREGAGYTEEQLRNTFAKDAGITGTDLMKFQKYYDTKAASDFIKLAANKGLDEGTKLAAGDPTSFPNGFGTPFFTVNGKPYTGWQSITNPTPAALLASIKSAG</sequence>
<dbReference type="InterPro" id="IPR036249">
    <property type="entry name" value="Thioredoxin-like_sf"/>
</dbReference>
<keyword evidence="1" id="KW-0812">Transmembrane</keyword>
<evidence type="ECO:0000313" key="4">
    <source>
        <dbReference type="Proteomes" id="UP000285875"/>
    </source>
</evidence>
<keyword evidence="1" id="KW-0472">Membrane</keyword>
<organism evidence="3 4">
    <name type="scientific">Acidipropionibacterium jensenii</name>
    <dbReference type="NCBI Taxonomy" id="1749"/>
    <lineage>
        <taxon>Bacteria</taxon>
        <taxon>Bacillati</taxon>
        <taxon>Actinomycetota</taxon>
        <taxon>Actinomycetes</taxon>
        <taxon>Propionibacteriales</taxon>
        <taxon>Propionibacteriaceae</taxon>
        <taxon>Acidipropionibacterium</taxon>
    </lineage>
</organism>
<dbReference type="Pfam" id="PF13462">
    <property type="entry name" value="Thioredoxin_4"/>
    <property type="match status" value="1"/>
</dbReference>